<evidence type="ECO:0000256" key="2">
    <source>
        <dbReference type="SAM" id="Phobius"/>
    </source>
</evidence>
<evidence type="ECO:0000256" key="1">
    <source>
        <dbReference type="SAM" id="MobiDB-lite"/>
    </source>
</evidence>
<reference evidence="3" key="2">
    <citation type="journal article" date="2021" name="PeerJ">
        <title>Extensive microbial diversity within the chicken gut microbiome revealed by metagenomics and culture.</title>
        <authorList>
            <person name="Gilroy R."/>
            <person name="Ravi A."/>
            <person name="Getino M."/>
            <person name="Pursley I."/>
            <person name="Horton D.L."/>
            <person name="Alikhan N.F."/>
            <person name="Baker D."/>
            <person name="Gharbi K."/>
            <person name="Hall N."/>
            <person name="Watson M."/>
            <person name="Adriaenssens E.M."/>
            <person name="Foster-Nyarko E."/>
            <person name="Jarju S."/>
            <person name="Secka A."/>
            <person name="Antonio M."/>
            <person name="Oren A."/>
            <person name="Chaudhuri R.R."/>
            <person name="La Ragione R."/>
            <person name="Hildebrand F."/>
            <person name="Pallen M.J."/>
        </authorList>
    </citation>
    <scope>NUCLEOTIDE SEQUENCE</scope>
    <source>
        <strain evidence="3">ChiBcec6-7307</strain>
    </source>
</reference>
<dbReference type="InterPro" id="IPR011330">
    <property type="entry name" value="Glyco_hydro/deAcase_b/a-brl"/>
</dbReference>
<feature type="region of interest" description="Disordered" evidence="1">
    <location>
        <begin position="67"/>
        <end position="132"/>
    </location>
</feature>
<feature type="region of interest" description="Disordered" evidence="1">
    <location>
        <begin position="1"/>
        <end position="28"/>
    </location>
</feature>
<dbReference type="GO" id="GO:0005975">
    <property type="term" value="P:carbohydrate metabolic process"/>
    <property type="evidence" value="ECO:0007669"/>
    <property type="project" value="InterPro"/>
</dbReference>
<organism evidence="3 4">
    <name type="scientific">Candidatus Merdiplasma excrementigallinarum</name>
    <dbReference type="NCBI Taxonomy" id="2840864"/>
    <lineage>
        <taxon>Bacteria</taxon>
        <taxon>Bacillati</taxon>
        <taxon>Bacillota</taxon>
        <taxon>Clostridia</taxon>
        <taxon>Lachnospirales</taxon>
        <taxon>Lachnospiraceae</taxon>
        <taxon>Lachnospiraceae incertae sedis</taxon>
        <taxon>Candidatus Merdiplasma</taxon>
    </lineage>
</organism>
<protein>
    <submittedName>
        <fullName evidence="3">Polysaccharide deacetylase</fullName>
    </submittedName>
</protein>
<evidence type="ECO:0000313" key="4">
    <source>
        <dbReference type="Proteomes" id="UP000886889"/>
    </source>
</evidence>
<evidence type="ECO:0000313" key="3">
    <source>
        <dbReference type="EMBL" id="HIV22664.1"/>
    </source>
</evidence>
<dbReference type="PANTHER" id="PTHR34216:SF3">
    <property type="entry name" value="POLY-BETA-1,6-N-ACETYL-D-GLUCOSAMINE N-DEACETYLASE"/>
    <property type="match status" value="1"/>
</dbReference>
<proteinExistence type="predicted"/>
<keyword evidence="2" id="KW-0812">Transmembrane</keyword>
<dbReference type="InterPro" id="IPR051398">
    <property type="entry name" value="Polysacch_Deacetylase"/>
</dbReference>
<name>A0A9D1NXI5_9FIRM</name>
<dbReference type="Proteomes" id="UP000886889">
    <property type="component" value="Unassembled WGS sequence"/>
</dbReference>
<feature type="compositionally biased region" description="Acidic residues" evidence="1">
    <location>
        <begin position="89"/>
        <end position="107"/>
    </location>
</feature>
<dbReference type="PANTHER" id="PTHR34216">
    <property type="match status" value="1"/>
</dbReference>
<dbReference type="EMBL" id="DVOS01000022">
    <property type="protein sequence ID" value="HIV22664.1"/>
    <property type="molecule type" value="Genomic_DNA"/>
</dbReference>
<comment type="caution">
    <text evidence="3">The sequence shown here is derived from an EMBL/GenBank/DDBJ whole genome shotgun (WGS) entry which is preliminary data.</text>
</comment>
<dbReference type="Gene3D" id="3.20.20.370">
    <property type="entry name" value="Glycoside hydrolase/deacetylase"/>
    <property type="match status" value="1"/>
</dbReference>
<keyword evidence="2" id="KW-0472">Membrane</keyword>
<dbReference type="AlphaFoldDB" id="A0A9D1NXI5"/>
<feature type="transmembrane region" description="Helical" evidence="2">
    <location>
        <begin position="34"/>
        <end position="55"/>
    </location>
</feature>
<keyword evidence="2" id="KW-1133">Transmembrane helix</keyword>
<dbReference type="SUPFAM" id="SSF88713">
    <property type="entry name" value="Glycoside hydrolase/deacetylase"/>
    <property type="match status" value="1"/>
</dbReference>
<accession>A0A9D1NXI5</accession>
<reference evidence="3" key="1">
    <citation type="submission" date="2020-10" db="EMBL/GenBank/DDBJ databases">
        <authorList>
            <person name="Gilroy R."/>
        </authorList>
    </citation>
    <scope>NUCLEOTIDE SEQUENCE</scope>
    <source>
        <strain evidence="3">ChiBcec6-7307</strain>
    </source>
</reference>
<sequence>MKSWNWKKDSEEPQGPGRRPPRRGGTSYDPQTKVLFGILGILCAVLVIALVWQGYESRHTYQKGELAAASAESEEPKRLRFMTEASTETAEEETPAGAAGEEEETAEGETGTAKENQSPQVSQTEQEPVKTTVVETADSIQLKNQLLGVLPGIREPGQTAAELIEEANLLAAMYDYDGAIQLLKSCATYSQDQEMQNAVAGYEEEKALCVEYPADQVTHIFFHTLIKDADLAFDGDQYEAGYNQYMVTIDEFNSIIQQMYDRGYVMVTLEDVAPTVFHEDGTYSFETGKILLPEGKKPFVLSQDDVSYYHYMDGDGFASRLIIDENGDIKNEYIEQDGSVSVGDYDMVPLIDRFVEAHPDFSYRGAKGYIALTGYDGILGYRTDVSYQTRENLDVYQEEFFQENPDFDEEDFQWECEQAKKVAQALKEDGWLFASHTWGHVGLGEGSTTFEQFKADTDKWEERVEPLIGETDTLIYAFGGDIGGVEPYQGERFEYLKSKGFRYFCGVDSAQYWLQMGEDYVRQARRNIDGYRMYYNPDMLTDLFDVSQAWDPKRPPSVPPI</sequence>
<gene>
    <name evidence="3" type="ORF">IAC80_01860</name>
</gene>
<feature type="compositionally biased region" description="Basic and acidic residues" evidence="1">
    <location>
        <begin position="1"/>
        <end position="11"/>
    </location>
</feature>
<feature type="compositionally biased region" description="Polar residues" evidence="1">
    <location>
        <begin position="114"/>
        <end position="126"/>
    </location>
</feature>